<evidence type="ECO:0000313" key="10">
    <source>
        <dbReference type="Proteomes" id="UP000070457"/>
    </source>
</evidence>
<dbReference type="PANTHER" id="PTHR11638:SF18">
    <property type="entry name" value="HEAT SHOCK PROTEIN 104"/>
    <property type="match status" value="1"/>
</dbReference>
<dbReference type="Gene3D" id="3.40.50.300">
    <property type="entry name" value="P-loop containing nucleotide triphosphate hydrolases"/>
    <property type="match status" value="1"/>
</dbReference>
<name>A0A136LYH7_9BACT</name>
<dbReference type="GO" id="GO:0005524">
    <property type="term" value="F:ATP binding"/>
    <property type="evidence" value="ECO:0007669"/>
    <property type="project" value="UniProtKB-KW"/>
</dbReference>
<accession>A0A136LYH7</accession>
<dbReference type="EMBL" id="JYNZ01000003">
    <property type="protein sequence ID" value="KXK26720.1"/>
    <property type="molecule type" value="Genomic_DNA"/>
</dbReference>
<organism evidence="9 10">
    <name type="scientific">candidate division WS6 bacterium OLB20</name>
    <dbReference type="NCBI Taxonomy" id="1617426"/>
    <lineage>
        <taxon>Bacteria</taxon>
        <taxon>Candidatus Dojkabacteria</taxon>
    </lineage>
</organism>
<keyword evidence="1 5" id="KW-0677">Repeat</keyword>
<sequence length="501" mass="56165">MDQNQENNNIKGLGRISRNLSEVLIKSFELAHQRGGKMLNAKDIFLGILDHRQNIAARLLEKLGVDLDATKAGMMDGYHEAGDPAEVAFGEDAKQLLTNSFLLASELNHVYVGTEHMLLAILRQDDLDFVRDLAEMGFSFDFVRQSILNFGIYQPGIFSKVAEQQEEEEQQSSLSYFARDMNEMAEQGKFLKVWGREEEIERLIHILSRRTKNNPILVGEAGVGKTAIVEGFVQRIISGDVPKSFKNKKVVQLDLSAIIAGSKIRGDVEERLLGIVSEMAEDKDLIMFIDEIHMIVGAGAAGSGNSMDIANILKPYLTNGDLRVIGATTWDEYQKYFEEDDALARRFQPVRVDEISADDAIRVLEMLRPEFEEFHSVRITDFAIEEAVLLADRYITNKYLPDKAIDVIDEAASAKKIALEKKGGSVVDVRKRMKELTDEKDKAIDSGDFDKAAELRKEEKQLAGKLKKLAARAAQTVKSMLSTSKISVKLFHRGVRSRLQP</sequence>
<dbReference type="SUPFAM" id="SSF52540">
    <property type="entry name" value="P-loop containing nucleoside triphosphate hydrolases"/>
    <property type="match status" value="1"/>
</dbReference>
<keyword evidence="2" id="KW-0547">Nucleotide-binding</keyword>
<evidence type="ECO:0000259" key="7">
    <source>
        <dbReference type="PROSITE" id="PS50151"/>
    </source>
</evidence>
<dbReference type="SUPFAM" id="SSF81923">
    <property type="entry name" value="Double Clp-N motif"/>
    <property type="match status" value="1"/>
</dbReference>
<dbReference type="PROSITE" id="PS00870">
    <property type="entry name" value="CLPAB_1"/>
    <property type="match status" value="1"/>
</dbReference>
<feature type="domain" description="Clp R" evidence="8">
    <location>
        <begin position="13"/>
        <end position="155"/>
    </location>
</feature>
<dbReference type="InterPro" id="IPR041546">
    <property type="entry name" value="ClpA/ClpB_AAA_lid"/>
</dbReference>
<dbReference type="Proteomes" id="UP000070457">
    <property type="component" value="Unassembled WGS sequence"/>
</dbReference>
<dbReference type="AlphaFoldDB" id="A0A136LYH7"/>
<dbReference type="STRING" id="1617426.TR69_WS6001000734"/>
<dbReference type="InterPro" id="IPR036628">
    <property type="entry name" value="Clp_N_dom_sf"/>
</dbReference>
<dbReference type="Gene3D" id="1.10.8.60">
    <property type="match status" value="1"/>
</dbReference>
<comment type="caution">
    <text evidence="9">The sequence shown here is derived from an EMBL/GenBank/DDBJ whole genome shotgun (WGS) entry which is preliminary data.</text>
</comment>
<protein>
    <submittedName>
        <fullName evidence="9">Negative regulator of genetic competence ClpC/MecB</fullName>
    </submittedName>
</protein>
<feature type="domain" description="UVR" evidence="7">
    <location>
        <begin position="430"/>
        <end position="465"/>
    </location>
</feature>
<dbReference type="CDD" id="cd00009">
    <property type="entry name" value="AAA"/>
    <property type="match status" value="1"/>
</dbReference>
<evidence type="ECO:0000256" key="5">
    <source>
        <dbReference type="PROSITE-ProRule" id="PRU01251"/>
    </source>
</evidence>
<dbReference type="PANTHER" id="PTHR11638">
    <property type="entry name" value="ATP-DEPENDENT CLP PROTEASE"/>
    <property type="match status" value="1"/>
</dbReference>
<dbReference type="InterPro" id="IPR050130">
    <property type="entry name" value="ClpA_ClpB"/>
</dbReference>
<dbReference type="InterPro" id="IPR003959">
    <property type="entry name" value="ATPase_AAA_core"/>
</dbReference>
<dbReference type="Gene3D" id="1.10.1780.10">
    <property type="entry name" value="Clp, N-terminal domain"/>
    <property type="match status" value="1"/>
</dbReference>
<evidence type="ECO:0000256" key="6">
    <source>
        <dbReference type="SAM" id="Coils"/>
    </source>
</evidence>
<dbReference type="GO" id="GO:0016887">
    <property type="term" value="F:ATP hydrolysis activity"/>
    <property type="evidence" value="ECO:0007669"/>
    <property type="project" value="InterPro"/>
</dbReference>
<dbReference type="InterPro" id="IPR001943">
    <property type="entry name" value="UVR_dom"/>
</dbReference>
<dbReference type="InterPro" id="IPR018368">
    <property type="entry name" value="ClpA/B_CS1"/>
</dbReference>
<feature type="coiled-coil region" evidence="6">
    <location>
        <begin position="426"/>
        <end position="472"/>
    </location>
</feature>
<evidence type="ECO:0000313" key="9">
    <source>
        <dbReference type="EMBL" id="KXK26720.1"/>
    </source>
</evidence>
<dbReference type="Pfam" id="PF17871">
    <property type="entry name" value="AAA_lid_9"/>
    <property type="match status" value="1"/>
</dbReference>
<dbReference type="SMART" id="SM00382">
    <property type="entry name" value="AAA"/>
    <property type="match status" value="1"/>
</dbReference>
<keyword evidence="6" id="KW-0175">Coiled coil</keyword>
<dbReference type="Pfam" id="PF02861">
    <property type="entry name" value="Clp_N"/>
    <property type="match status" value="1"/>
</dbReference>
<evidence type="ECO:0000256" key="1">
    <source>
        <dbReference type="ARBA" id="ARBA00022737"/>
    </source>
</evidence>
<dbReference type="InterPro" id="IPR027417">
    <property type="entry name" value="P-loop_NTPase"/>
</dbReference>
<evidence type="ECO:0000256" key="3">
    <source>
        <dbReference type="ARBA" id="ARBA00022840"/>
    </source>
</evidence>
<dbReference type="PROSITE" id="PS50151">
    <property type="entry name" value="UVR"/>
    <property type="match status" value="1"/>
</dbReference>
<evidence type="ECO:0000256" key="4">
    <source>
        <dbReference type="ARBA" id="ARBA00023186"/>
    </source>
</evidence>
<proteinExistence type="predicted"/>
<dbReference type="GO" id="GO:0005737">
    <property type="term" value="C:cytoplasm"/>
    <property type="evidence" value="ECO:0007669"/>
    <property type="project" value="TreeGrafter"/>
</dbReference>
<gene>
    <name evidence="9" type="primary">clpC_3</name>
    <name evidence="9" type="ORF">TR69_WS6001000734</name>
</gene>
<dbReference type="GO" id="GO:0034605">
    <property type="term" value="P:cellular response to heat"/>
    <property type="evidence" value="ECO:0007669"/>
    <property type="project" value="TreeGrafter"/>
</dbReference>
<keyword evidence="4" id="KW-0143">Chaperone</keyword>
<keyword evidence="3" id="KW-0067">ATP-binding</keyword>
<evidence type="ECO:0000256" key="2">
    <source>
        <dbReference type="ARBA" id="ARBA00022741"/>
    </source>
</evidence>
<dbReference type="InterPro" id="IPR003593">
    <property type="entry name" value="AAA+_ATPase"/>
</dbReference>
<reference evidence="9 10" key="1">
    <citation type="submission" date="2015-02" db="EMBL/GenBank/DDBJ databases">
        <title>Improved understanding of the partial-nitritation anammox process through 23 genomes representing the majority of the microbial community.</title>
        <authorList>
            <person name="Speth D.R."/>
            <person name="In T Zandt M."/>
            <person name="Guerrero Cruz S."/>
            <person name="Jetten M.S."/>
            <person name="Dutilh B.E."/>
        </authorList>
    </citation>
    <scope>NUCLEOTIDE SEQUENCE [LARGE SCALE GENOMIC DNA]</scope>
    <source>
        <strain evidence="9">OLB20</strain>
    </source>
</reference>
<evidence type="ECO:0000259" key="8">
    <source>
        <dbReference type="PROSITE" id="PS51903"/>
    </source>
</evidence>
<dbReference type="InterPro" id="IPR004176">
    <property type="entry name" value="Clp_R_N"/>
</dbReference>
<dbReference type="Gene3D" id="4.10.860.10">
    <property type="entry name" value="UVR domain"/>
    <property type="match status" value="1"/>
</dbReference>
<dbReference type="Pfam" id="PF00004">
    <property type="entry name" value="AAA"/>
    <property type="match status" value="1"/>
</dbReference>
<dbReference type="PROSITE" id="PS51903">
    <property type="entry name" value="CLP_R"/>
    <property type="match status" value="1"/>
</dbReference>
<dbReference type="PATRIC" id="fig|1617426.3.peg.726"/>